<evidence type="ECO:0000313" key="9">
    <source>
        <dbReference type="EMBL" id="CRF31393.1"/>
    </source>
</evidence>
<evidence type="ECO:0000256" key="5">
    <source>
        <dbReference type="ARBA" id="ARBA00022980"/>
    </source>
</evidence>
<organism evidence="9 10">
    <name type="scientific">Brachyspira suanatina</name>
    <dbReference type="NCBI Taxonomy" id="381802"/>
    <lineage>
        <taxon>Bacteria</taxon>
        <taxon>Pseudomonadati</taxon>
        <taxon>Spirochaetota</taxon>
        <taxon>Spirochaetia</taxon>
        <taxon>Brachyspirales</taxon>
        <taxon>Brachyspiraceae</taxon>
        <taxon>Brachyspira</taxon>
    </lineage>
</organism>
<dbReference type="Pfam" id="PF01649">
    <property type="entry name" value="Ribosomal_S20p"/>
    <property type="match status" value="1"/>
</dbReference>
<dbReference type="EMBL" id="CVLB01000001">
    <property type="protein sequence ID" value="CRF31393.1"/>
    <property type="molecule type" value="Genomic_DNA"/>
</dbReference>
<dbReference type="Gene3D" id="1.20.58.110">
    <property type="entry name" value="Ribosomal protein S20"/>
    <property type="match status" value="1"/>
</dbReference>
<dbReference type="GO" id="GO:0015935">
    <property type="term" value="C:small ribosomal subunit"/>
    <property type="evidence" value="ECO:0007669"/>
    <property type="project" value="TreeGrafter"/>
</dbReference>
<protein>
    <recommendedName>
        <fullName evidence="7 8">Small ribosomal subunit protein bS20</fullName>
    </recommendedName>
</protein>
<dbReference type="NCBIfam" id="TIGR00029">
    <property type="entry name" value="S20"/>
    <property type="match status" value="1"/>
</dbReference>
<dbReference type="InterPro" id="IPR002583">
    <property type="entry name" value="Ribosomal_bS20"/>
</dbReference>
<evidence type="ECO:0000256" key="3">
    <source>
        <dbReference type="ARBA" id="ARBA00022730"/>
    </source>
</evidence>
<evidence type="ECO:0000256" key="1">
    <source>
        <dbReference type="ARBA" id="ARBA00003134"/>
    </source>
</evidence>
<dbReference type="GO" id="GO:0070181">
    <property type="term" value="F:small ribosomal subunit rRNA binding"/>
    <property type="evidence" value="ECO:0007669"/>
    <property type="project" value="TreeGrafter"/>
</dbReference>
<evidence type="ECO:0000256" key="8">
    <source>
        <dbReference type="HAMAP-Rule" id="MF_00500"/>
    </source>
</evidence>
<dbReference type="SMR" id="A0A0G4K402"/>
<dbReference type="AlphaFoldDB" id="A0A0G4K402"/>
<evidence type="ECO:0000313" key="10">
    <source>
        <dbReference type="Proteomes" id="UP000043763"/>
    </source>
</evidence>
<proteinExistence type="inferred from homology"/>
<evidence type="ECO:0000256" key="4">
    <source>
        <dbReference type="ARBA" id="ARBA00022884"/>
    </source>
</evidence>
<keyword evidence="4 8" id="KW-0694">RNA-binding</keyword>
<keyword evidence="6 8" id="KW-0687">Ribonucleoprotein</keyword>
<evidence type="ECO:0000256" key="7">
    <source>
        <dbReference type="ARBA" id="ARBA00035136"/>
    </source>
</evidence>
<dbReference type="HAMAP" id="MF_00500">
    <property type="entry name" value="Ribosomal_bS20"/>
    <property type="match status" value="1"/>
</dbReference>
<reference evidence="10" key="1">
    <citation type="submission" date="2015-04" db="EMBL/GenBank/DDBJ databases">
        <authorList>
            <person name="Mushtaq Mamoona"/>
        </authorList>
    </citation>
    <scope>NUCLEOTIDE SEQUENCE [LARGE SCALE GENOMIC DNA]</scope>
    <source>
        <strain evidence="10">AN4859/03</strain>
    </source>
</reference>
<dbReference type="GeneID" id="63963166"/>
<dbReference type="Proteomes" id="UP000043763">
    <property type="component" value="Unassembled WGS sequence"/>
</dbReference>
<evidence type="ECO:0000256" key="6">
    <source>
        <dbReference type="ARBA" id="ARBA00023274"/>
    </source>
</evidence>
<dbReference type="GO" id="GO:0005829">
    <property type="term" value="C:cytosol"/>
    <property type="evidence" value="ECO:0007669"/>
    <property type="project" value="TreeGrafter"/>
</dbReference>
<gene>
    <name evidence="8 9" type="primary">rpsT</name>
    <name evidence="9" type="ORF">BRSU_0079</name>
</gene>
<evidence type="ECO:0000256" key="2">
    <source>
        <dbReference type="ARBA" id="ARBA00007634"/>
    </source>
</evidence>
<accession>A0A0G4K402</accession>
<sequence length="87" mass="9881">MPNIASASKRLRQNEVRNLYNRKIKSFLNTQKKKVIKAVDSNDKNLASEEFKKYASALDKAARKSVIHANRAAAKKSDMMKKINAMN</sequence>
<comment type="function">
    <text evidence="1 8">Binds directly to 16S ribosomal RNA.</text>
</comment>
<keyword evidence="3 8" id="KW-0699">rRNA-binding</keyword>
<comment type="similarity">
    <text evidence="2 8">Belongs to the bacterial ribosomal protein bS20 family.</text>
</comment>
<dbReference type="SUPFAM" id="SSF46992">
    <property type="entry name" value="Ribosomal protein S20"/>
    <property type="match status" value="1"/>
</dbReference>
<dbReference type="PANTHER" id="PTHR33398:SF1">
    <property type="entry name" value="SMALL RIBOSOMAL SUBUNIT PROTEIN BS20C"/>
    <property type="match status" value="1"/>
</dbReference>
<dbReference type="OrthoDB" id="9808392at2"/>
<name>A0A0G4K402_9SPIR</name>
<keyword evidence="5 8" id="KW-0689">Ribosomal protein</keyword>
<dbReference type="RefSeq" id="WP_012671512.1">
    <property type="nucleotide sequence ID" value="NZ_CVLB01000001.1"/>
</dbReference>
<keyword evidence="10" id="KW-1185">Reference proteome</keyword>
<dbReference type="GO" id="GO:0003735">
    <property type="term" value="F:structural constituent of ribosome"/>
    <property type="evidence" value="ECO:0007669"/>
    <property type="project" value="InterPro"/>
</dbReference>
<dbReference type="InterPro" id="IPR036510">
    <property type="entry name" value="Ribosomal_bS20_sf"/>
</dbReference>
<dbReference type="GO" id="GO:0006412">
    <property type="term" value="P:translation"/>
    <property type="evidence" value="ECO:0007669"/>
    <property type="project" value="UniProtKB-UniRule"/>
</dbReference>
<dbReference type="PANTHER" id="PTHR33398">
    <property type="entry name" value="30S RIBOSOMAL PROTEIN S20"/>
    <property type="match status" value="1"/>
</dbReference>